<organism evidence="1">
    <name type="scientific">Anopheles marajoara</name>
    <dbReference type="NCBI Taxonomy" id="58244"/>
    <lineage>
        <taxon>Eukaryota</taxon>
        <taxon>Metazoa</taxon>
        <taxon>Ecdysozoa</taxon>
        <taxon>Arthropoda</taxon>
        <taxon>Hexapoda</taxon>
        <taxon>Insecta</taxon>
        <taxon>Pterygota</taxon>
        <taxon>Neoptera</taxon>
        <taxon>Endopterygota</taxon>
        <taxon>Diptera</taxon>
        <taxon>Nematocera</taxon>
        <taxon>Culicoidea</taxon>
        <taxon>Culicidae</taxon>
        <taxon>Anophelinae</taxon>
        <taxon>Anopheles</taxon>
    </lineage>
</organism>
<proteinExistence type="predicted"/>
<accession>A0A2M4CEN8</accession>
<evidence type="ECO:0000313" key="1">
    <source>
        <dbReference type="EMBL" id="MBW63792.1"/>
    </source>
</evidence>
<dbReference type="EMBL" id="GGFJ01014651">
    <property type="protein sequence ID" value="MBW63792.1"/>
    <property type="molecule type" value="Transcribed_RNA"/>
</dbReference>
<reference evidence="1" key="1">
    <citation type="submission" date="2018-01" db="EMBL/GenBank/DDBJ databases">
        <title>An insight into the sialome of Amazonian anophelines.</title>
        <authorList>
            <person name="Ribeiro J.M."/>
            <person name="Scarpassa V."/>
            <person name="Calvo E."/>
        </authorList>
    </citation>
    <scope>NUCLEOTIDE SEQUENCE</scope>
    <source>
        <tissue evidence="1">Salivary glands</tissue>
    </source>
</reference>
<dbReference type="AlphaFoldDB" id="A0A2M4CEN8"/>
<sequence length="69" mass="7072">MVRFVSATLSLHVGYSLHSIATMLFCRLASSSAAVPPSAAVAVPPSAPLTGISMLGFNSSSRSSATTFR</sequence>
<protein>
    <submittedName>
        <fullName evidence="1">Putative secreted protein</fullName>
    </submittedName>
</protein>
<name>A0A2M4CEN8_9DIPT</name>